<dbReference type="AlphaFoldDB" id="A0A0L9T3T8"/>
<organism evidence="1 2">
    <name type="scientific">Phaseolus angularis</name>
    <name type="common">Azuki bean</name>
    <name type="synonym">Vigna angularis</name>
    <dbReference type="NCBI Taxonomy" id="3914"/>
    <lineage>
        <taxon>Eukaryota</taxon>
        <taxon>Viridiplantae</taxon>
        <taxon>Streptophyta</taxon>
        <taxon>Embryophyta</taxon>
        <taxon>Tracheophyta</taxon>
        <taxon>Spermatophyta</taxon>
        <taxon>Magnoliopsida</taxon>
        <taxon>eudicotyledons</taxon>
        <taxon>Gunneridae</taxon>
        <taxon>Pentapetalae</taxon>
        <taxon>rosids</taxon>
        <taxon>fabids</taxon>
        <taxon>Fabales</taxon>
        <taxon>Fabaceae</taxon>
        <taxon>Papilionoideae</taxon>
        <taxon>50 kb inversion clade</taxon>
        <taxon>NPAAA clade</taxon>
        <taxon>indigoferoid/millettioid clade</taxon>
        <taxon>Phaseoleae</taxon>
        <taxon>Vigna</taxon>
    </lineage>
</organism>
<sequence length="225" mass="24773">MKPVPKPLHIASFGMRPKPIHLCWSLKSLKGSLLPQFARQPVPKQVPIVSGCRGTEAESTATPAPTTATRCYACSNCYLIAAPNLGHRLISEPRLESPKTPSSHLPSTSLTFVFHSTVLLSRHTPSPLLQSSFLASALLSHVFSLEHASPSFPYHLVSPSRASETIFFIPSHLSHSVICIFSKALFTTSSSLRSRVLVIIFIIPLRITRRRKPRGVRIELAQLLL</sequence>
<gene>
    <name evidence="1" type="ORF">LR48_Vigan44s000400</name>
</gene>
<proteinExistence type="predicted"/>
<dbReference type="EMBL" id="KQ258250">
    <property type="protein sequence ID" value="KOM24996.1"/>
    <property type="molecule type" value="Genomic_DNA"/>
</dbReference>
<evidence type="ECO:0000313" key="1">
    <source>
        <dbReference type="EMBL" id="KOM24996.1"/>
    </source>
</evidence>
<name>A0A0L9T3T8_PHAAN</name>
<evidence type="ECO:0000313" key="2">
    <source>
        <dbReference type="Proteomes" id="UP000053144"/>
    </source>
</evidence>
<accession>A0A0L9T3T8</accession>
<dbReference type="Proteomes" id="UP000053144">
    <property type="component" value="Unassembled WGS sequence"/>
</dbReference>
<reference evidence="2" key="1">
    <citation type="journal article" date="2015" name="Proc. Natl. Acad. Sci. U.S.A.">
        <title>Genome sequencing of adzuki bean (Vigna angularis) provides insight into high starch and low fat accumulation and domestication.</title>
        <authorList>
            <person name="Yang K."/>
            <person name="Tian Z."/>
            <person name="Chen C."/>
            <person name="Luo L."/>
            <person name="Zhao B."/>
            <person name="Wang Z."/>
            <person name="Yu L."/>
            <person name="Li Y."/>
            <person name="Sun Y."/>
            <person name="Li W."/>
            <person name="Chen Y."/>
            <person name="Li Y."/>
            <person name="Zhang Y."/>
            <person name="Ai D."/>
            <person name="Zhao J."/>
            <person name="Shang C."/>
            <person name="Ma Y."/>
            <person name="Wu B."/>
            <person name="Wang M."/>
            <person name="Gao L."/>
            <person name="Sun D."/>
            <person name="Zhang P."/>
            <person name="Guo F."/>
            <person name="Wang W."/>
            <person name="Li Y."/>
            <person name="Wang J."/>
            <person name="Varshney R.K."/>
            <person name="Wang J."/>
            <person name="Ling H.Q."/>
            <person name="Wan P."/>
        </authorList>
    </citation>
    <scope>NUCLEOTIDE SEQUENCE</scope>
    <source>
        <strain evidence="2">cv. Jingnong 6</strain>
    </source>
</reference>
<protein>
    <submittedName>
        <fullName evidence="1">Uncharacterized protein</fullName>
    </submittedName>
</protein>
<dbReference type="Gramene" id="KOM24996">
    <property type="protein sequence ID" value="KOM24996"/>
    <property type="gene ID" value="LR48_Vigan44s000400"/>
</dbReference>